<dbReference type="GeneID" id="77806510"/>
<dbReference type="RefSeq" id="XP_053016789.1">
    <property type="nucleotide sequence ID" value="XM_053165615.1"/>
</dbReference>
<dbReference type="EMBL" id="CP110421">
    <property type="protein sequence ID" value="WAQ81234.1"/>
    <property type="molecule type" value="Genomic_DNA"/>
</dbReference>
<evidence type="ECO:0000313" key="1">
    <source>
        <dbReference type="EMBL" id="WAQ81234.1"/>
    </source>
</evidence>
<keyword evidence="2" id="KW-1185">Reference proteome</keyword>
<proteinExistence type="predicted"/>
<protein>
    <submittedName>
        <fullName evidence="1">Uncharacterized protein</fullName>
    </submittedName>
</protein>
<evidence type="ECO:0000313" key="2">
    <source>
        <dbReference type="Proteomes" id="UP001164743"/>
    </source>
</evidence>
<gene>
    <name evidence="1" type="ORF">PtA15_1A574</name>
</gene>
<sequence>MSYMQQLDISVPNLYQTLQQQLWKLFSPKLICKELVKALPNNPINFHHEEVSAK</sequence>
<accession>A0ABY7C971</accession>
<name>A0ABY7C971_9BASI</name>
<reference evidence="1" key="1">
    <citation type="submission" date="2022-10" db="EMBL/GenBank/DDBJ databases">
        <title>Puccinia triticina Genome sequencing and assembly.</title>
        <authorList>
            <person name="Li C."/>
        </authorList>
    </citation>
    <scope>NUCLEOTIDE SEQUENCE</scope>
    <source>
        <strain evidence="1">Pt15</strain>
    </source>
</reference>
<organism evidence="1 2">
    <name type="scientific">Puccinia triticina</name>
    <dbReference type="NCBI Taxonomy" id="208348"/>
    <lineage>
        <taxon>Eukaryota</taxon>
        <taxon>Fungi</taxon>
        <taxon>Dikarya</taxon>
        <taxon>Basidiomycota</taxon>
        <taxon>Pucciniomycotina</taxon>
        <taxon>Pucciniomycetes</taxon>
        <taxon>Pucciniales</taxon>
        <taxon>Pucciniaceae</taxon>
        <taxon>Puccinia</taxon>
    </lineage>
</organism>
<dbReference type="Proteomes" id="UP001164743">
    <property type="component" value="Chromosome 1A"/>
</dbReference>